<feature type="compositionally biased region" description="Polar residues" evidence="1">
    <location>
        <begin position="29"/>
        <end position="47"/>
    </location>
</feature>
<organism evidence="2 3">
    <name type="scientific">Haemonchus contortus</name>
    <name type="common">Barber pole worm</name>
    <dbReference type="NCBI Taxonomy" id="6289"/>
    <lineage>
        <taxon>Eukaryota</taxon>
        <taxon>Metazoa</taxon>
        <taxon>Ecdysozoa</taxon>
        <taxon>Nematoda</taxon>
        <taxon>Chromadorea</taxon>
        <taxon>Rhabditida</taxon>
        <taxon>Rhabditina</taxon>
        <taxon>Rhabditomorpha</taxon>
        <taxon>Strongyloidea</taxon>
        <taxon>Trichostrongylidae</taxon>
        <taxon>Haemonchus</taxon>
    </lineage>
</organism>
<dbReference type="AlphaFoldDB" id="A0A7I5EA25"/>
<sequence length="230" mass="25873">MDEDPDKSIDGFPSKPTKHYKTDNESRSRSSTLRSQNEKSQSGTSPQKYKGVEHLDMTISQSAPIMTIPPVSLPFTVEQETEVSPRPFRITSSNHSNIALNETQLLNRFKNSTAVDNSTAVLFRVVTVLFTIKMIIRTVQFVFKVGLSSAYWLLQLWKHVKVRRAGGKKNGTTEIQCFGVGICFLRLIMSLLTPSTEKRRTSRSFTGPEESAFTAQKKEILRTSNSHNSV</sequence>
<evidence type="ECO:0000313" key="2">
    <source>
        <dbReference type="Proteomes" id="UP000025227"/>
    </source>
</evidence>
<evidence type="ECO:0000313" key="3">
    <source>
        <dbReference type="WBParaSite" id="HCON_00096842-00001"/>
    </source>
</evidence>
<proteinExistence type="predicted"/>
<reference evidence="3" key="1">
    <citation type="submission" date="2020-12" db="UniProtKB">
        <authorList>
            <consortium name="WormBaseParasite"/>
        </authorList>
    </citation>
    <scope>IDENTIFICATION</scope>
    <source>
        <strain evidence="3">MHco3</strain>
    </source>
</reference>
<dbReference type="Proteomes" id="UP000025227">
    <property type="component" value="Unplaced"/>
</dbReference>
<accession>A0A7I5EA25</accession>
<keyword evidence="2" id="KW-1185">Reference proteome</keyword>
<name>A0A7I5EA25_HAECO</name>
<evidence type="ECO:0000256" key="1">
    <source>
        <dbReference type="SAM" id="MobiDB-lite"/>
    </source>
</evidence>
<protein>
    <submittedName>
        <fullName evidence="3">DUF4005 domain-containing protein</fullName>
    </submittedName>
</protein>
<dbReference type="WBParaSite" id="HCON_00096842-00001">
    <property type="protein sequence ID" value="HCON_00096842-00001"/>
    <property type="gene ID" value="HCON_00096842"/>
</dbReference>
<feature type="region of interest" description="Disordered" evidence="1">
    <location>
        <begin position="1"/>
        <end position="52"/>
    </location>
</feature>